<reference evidence="1" key="1">
    <citation type="submission" date="2014-11" db="EMBL/GenBank/DDBJ databases">
        <authorList>
            <person name="Amaro Gonzalez C."/>
        </authorList>
    </citation>
    <scope>NUCLEOTIDE SEQUENCE</scope>
</reference>
<dbReference type="AlphaFoldDB" id="A0A0E9RDD1"/>
<protein>
    <submittedName>
        <fullName evidence="1">Uncharacterized protein</fullName>
    </submittedName>
</protein>
<sequence>MLLCTVLSSMHSCGTKKKKLNASGKFGILAMYG</sequence>
<proteinExistence type="predicted"/>
<reference evidence="1" key="2">
    <citation type="journal article" date="2015" name="Fish Shellfish Immunol.">
        <title>Early steps in the European eel (Anguilla anguilla)-Vibrio vulnificus interaction in the gills: Role of the RtxA13 toxin.</title>
        <authorList>
            <person name="Callol A."/>
            <person name="Pajuelo D."/>
            <person name="Ebbesson L."/>
            <person name="Teles M."/>
            <person name="MacKenzie S."/>
            <person name="Amaro C."/>
        </authorList>
    </citation>
    <scope>NUCLEOTIDE SEQUENCE</scope>
</reference>
<evidence type="ECO:0000313" key="1">
    <source>
        <dbReference type="EMBL" id="JAH26782.1"/>
    </source>
</evidence>
<name>A0A0E9RDD1_ANGAN</name>
<dbReference type="EMBL" id="GBXM01081795">
    <property type="protein sequence ID" value="JAH26782.1"/>
    <property type="molecule type" value="Transcribed_RNA"/>
</dbReference>
<accession>A0A0E9RDD1</accession>
<organism evidence="1">
    <name type="scientific">Anguilla anguilla</name>
    <name type="common">European freshwater eel</name>
    <name type="synonym">Muraena anguilla</name>
    <dbReference type="NCBI Taxonomy" id="7936"/>
    <lineage>
        <taxon>Eukaryota</taxon>
        <taxon>Metazoa</taxon>
        <taxon>Chordata</taxon>
        <taxon>Craniata</taxon>
        <taxon>Vertebrata</taxon>
        <taxon>Euteleostomi</taxon>
        <taxon>Actinopterygii</taxon>
        <taxon>Neopterygii</taxon>
        <taxon>Teleostei</taxon>
        <taxon>Anguilliformes</taxon>
        <taxon>Anguillidae</taxon>
        <taxon>Anguilla</taxon>
    </lineage>
</organism>